<accession>A0ABU6K8J0</accession>
<comment type="caution">
    <text evidence="1">The sequence shown here is derived from an EMBL/GenBank/DDBJ whole genome shotgun (WGS) entry which is preliminary data.</text>
</comment>
<evidence type="ECO:0000313" key="2">
    <source>
        <dbReference type="Proteomes" id="UP001331561"/>
    </source>
</evidence>
<keyword evidence="2" id="KW-1185">Reference proteome</keyword>
<reference evidence="1 2" key="1">
    <citation type="submission" date="2024-01" db="EMBL/GenBank/DDBJ databases">
        <title>Uliginosibacterium soil sp. nov.</title>
        <authorList>
            <person name="Lv Y."/>
        </authorList>
    </citation>
    <scope>NUCLEOTIDE SEQUENCE [LARGE SCALE GENOMIC DNA]</scope>
    <source>
        <strain evidence="1 2">H3</strain>
    </source>
</reference>
<organism evidence="1 2">
    <name type="scientific">Uliginosibacterium silvisoli</name>
    <dbReference type="NCBI Taxonomy" id="3114758"/>
    <lineage>
        <taxon>Bacteria</taxon>
        <taxon>Pseudomonadati</taxon>
        <taxon>Pseudomonadota</taxon>
        <taxon>Betaproteobacteria</taxon>
        <taxon>Rhodocyclales</taxon>
        <taxon>Zoogloeaceae</taxon>
        <taxon>Uliginosibacterium</taxon>
    </lineage>
</organism>
<sequence length="80" mass="9210">MAKIQLMGIAEKLPERLTNQTERFNMTPNFDYADAKTLSSKAVSAEDQEREDYLNEVSQQSTQFGCGSWQYEATFDFNED</sequence>
<dbReference type="RefSeq" id="WP_327600858.1">
    <property type="nucleotide sequence ID" value="NZ_JAYXHS010000004.1"/>
</dbReference>
<protein>
    <submittedName>
        <fullName evidence="1">Uncharacterized protein</fullName>
    </submittedName>
</protein>
<dbReference type="EMBL" id="JAYXHS010000004">
    <property type="protein sequence ID" value="MEC5387884.1"/>
    <property type="molecule type" value="Genomic_DNA"/>
</dbReference>
<dbReference type="Proteomes" id="UP001331561">
    <property type="component" value="Unassembled WGS sequence"/>
</dbReference>
<gene>
    <name evidence="1" type="ORF">VVD49_19280</name>
</gene>
<name>A0ABU6K8J0_9RHOO</name>
<evidence type="ECO:0000313" key="1">
    <source>
        <dbReference type="EMBL" id="MEC5387884.1"/>
    </source>
</evidence>
<proteinExistence type="predicted"/>